<evidence type="ECO:0000313" key="3">
    <source>
        <dbReference type="EMBL" id="MQA40677.1"/>
    </source>
</evidence>
<feature type="transmembrane region" description="Helical" evidence="1">
    <location>
        <begin position="12"/>
        <end position="34"/>
    </location>
</feature>
<accession>A0A6A7N7B0</accession>
<dbReference type="Pfam" id="PF15648">
    <property type="entry name" value="Tox-REase-5"/>
    <property type="match status" value="1"/>
</dbReference>
<organism evidence="3 4">
    <name type="scientific">Rugamonas aquatica</name>
    <dbReference type="NCBI Taxonomy" id="2743357"/>
    <lineage>
        <taxon>Bacteria</taxon>
        <taxon>Pseudomonadati</taxon>
        <taxon>Pseudomonadota</taxon>
        <taxon>Betaproteobacteria</taxon>
        <taxon>Burkholderiales</taxon>
        <taxon>Oxalobacteraceae</taxon>
        <taxon>Telluria group</taxon>
        <taxon>Rugamonas</taxon>
    </lineage>
</organism>
<dbReference type="Proteomes" id="UP000440498">
    <property type="component" value="Unassembled WGS sequence"/>
</dbReference>
<evidence type="ECO:0000256" key="1">
    <source>
        <dbReference type="SAM" id="Phobius"/>
    </source>
</evidence>
<keyword evidence="1" id="KW-1133">Transmembrane helix</keyword>
<comment type="caution">
    <text evidence="3">The sequence shown here is derived from an EMBL/GenBank/DDBJ whole genome shotgun (WGS) entry which is preliminary data.</text>
</comment>
<keyword evidence="4" id="KW-1185">Reference proteome</keyword>
<dbReference type="EMBL" id="WHUG01000009">
    <property type="protein sequence ID" value="MQA40677.1"/>
    <property type="molecule type" value="Genomic_DNA"/>
</dbReference>
<sequence length="195" mass="21217">MATIVASVAEVVILRILAALGVGLATGAAGEAALEAARKRQQEADKAKAAPIARADPVTKAREKCKDCPPDRGALMPVNHSMSDNSREYQARITGFPPGMEWKFAGKDFDGFKSALCLLQEAKAACDQFFGKNGKFRYPFQESIFLKMGEQAETQALIVRSNAPATLTYYFQTPLAYSYMKTQLLVLGITLLYAP</sequence>
<proteinExistence type="predicted"/>
<gene>
    <name evidence="3" type="ORF">GEV02_21220</name>
</gene>
<evidence type="ECO:0000313" key="4">
    <source>
        <dbReference type="Proteomes" id="UP000440498"/>
    </source>
</evidence>
<name>A0A6A7N7B0_9BURK</name>
<protein>
    <recommendedName>
        <fullName evidence="2">Tox-REase-5 domain-containing protein</fullName>
    </recommendedName>
</protein>
<dbReference type="RefSeq" id="WP_152839972.1">
    <property type="nucleotide sequence ID" value="NZ_WHUG01000009.1"/>
</dbReference>
<keyword evidence="1" id="KW-0472">Membrane</keyword>
<reference evidence="3 4" key="1">
    <citation type="submission" date="2019-10" db="EMBL/GenBank/DDBJ databases">
        <title>Two novel species isolated from a subtropical stream in China.</title>
        <authorList>
            <person name="Lu H."/>
        </authorList>
    </citation>
    <scope>NUCLEOTIDE SEQUENCE [LARGE SCALE GENOMIC DNA]</scope>
    <source>
        <strain evidence="3 4">FT29W</strain>
    </source>
</reference>
<evidence type="ECO:0000259" key="2">
    <source>
        <dbReference type="Pfam" id="PF15648"/>
    </source>
</evidence>
<feature type="domain" description="Tox-REase-5" evidence="2">
    <location>
        <begin position="86"/>
        <end position="173"/>
    </location>
</feature>
<dbReference type="InterPro" id="IPR028904">
    <property type="entry name" value="Tox-REase-5_dom"/>
</dbReference>
<keyword evidence="1" id="KW-0812">Transmembrane</keyword>
<dbReference type="AlphaFoldDB" id="A0A6A7N7B0"/>